<protein>
    <submittedName>
        <fullName evidence="1">Uncharacterized protein</fullName>
    </submittedName>
</protein>
<comment type="caution">
    <text evidence="1">The sequence shown here is derived from an EMBL/GenBank/DDBJ whole genome shotgun (WGS) entry which is preliminary data.</text>
</comment>
<name>A0A846TKZ2_9BACI</name>
<organism evidence="1 2">
    <name type="scientific">Mesobacillus selenatarsenatis</name>
    <dbReference type="NCBI Taxonomy" id="388741"/>
    <lineage>
        <taxon>Bacteria</taxon>
        <taxon>Bacillati</taxon>
        <taxon>Bacillota</taxon>
        <taxon>Bacilli</taxon>
        <taxon>Bacillales</taxon>
        <taxon>Bacillaceae</taxon>
        <taxon>Mesobacillus</taxon>
    </lineage>
</organism>
<proteinExistence type="predicted"/>
<dbReference type="RefSeq" id="WP_167831211.1">
    <property type="nucleotide sequence ID" value="NZ_JAAVUM010000002.1"/>
</dbReference>
<evidence type="ECO:0000313" key="1">
    <source>
        <dbReference type="EMBL" id="NKE04725.1"/>
    </source>
</evidence>
<dbReference type="Proteomes" id="UP000587942">
    <property type="component" value="Unassembled WGS sequence"/>
</dbReference>
<dbReference type="EMBL" id="JAAVUM010000002">
    <property type="protein sequence ID" value="NKE04725.1"/>
    <property type="molecule type" value="Genomic_DNA"/>
</dbReference>
<evidence type="ECO:0000313" key="2">
    <source>
        <dbReference type="Proteomes" id="UP000587942"/>
    </source>
</evidence>
<sequence>MFNSKKDRSLTQYEINEVMGFVTNTINRALSTGQALDVMEKYDLVLVASINGEYIQGSVYQFSHCNIVNNESIELHETPLFAAERHYLNMEDFRDYLNEEHLETMDQTNIQAVLLMSGLIRSFKLQPN</sequence>
<gene>
    <name evidence="1" type="ORF">GWK17_04440</name>
</gene>
<dbReference type="AlphaFoldDB" id="A0A846TKZ2"/>
<accession>A0A846TKZ2</accession>
<reference evidence="1 2" key="1">
    <citation type="submission" date="2020-03" db="EMBL/GenBank/DDBJ databases">
        <authorList>
            <person name="Sun Q."/>
        </authorList>
    </citation>
    <scope>NUCLEOTIDE SEQUENCE [LARGE SCALE GENOMIC DNA]</scope>
    <source>
        <strain evidence="1 2">KACC 21451</strain>
    </source>
</reference>